<keyword evidence="3" id="KW-1185">Reference proteome</keyword>
<organism evidence="2 3">
    <name type="scientific">Nakamurella multipartita (strain ATCC 700099 / DSM 44233 / CIP 104796 / JCM 9543 / NBRC 105858 / Y-104)</name>
    <name type="common">Microsphaera multipartita</name>
    <dbReference type="NCBI Taxonomy" id="479431"/>
    <lineage>
        <taxon>Bacteria</taxon>
        <taxon>Bacillati</taxon>
        <taxon>Actinomycetota</taxon>
        <taxon>Actinomycetes</taxon>
        <taxon>Nakamurellales</taxon>
        <taxon>Nakamurellaceae</taxon>
        <taxon>Nakamurella</taxon>
    </lineage>
</organism>
<reference evidence="3" key="1">
    <citation type="submission" date="2009-09" db="EMBL/GenBank/DDBJ databases">
        <title>The complete genome of Nakamurella multipartita DSM 44233.</title>
        <authorList>
            <consortium name="US DOE Joint Genome Institute (JGI-PGF)"/>
            <person name="Lucas S."/>
            <person name="Copeland A."/>
            <person name="Lapidus A."/>
            <person name="Glavina del Rio T."/>
            <person name="Dalin E."/>
            <person name="Tice H."/>
            <person name="Bruce D."/>
            <person name="Goodwin L."/>
            <person name="Pitluck S."/>
            <person name="Kyrpides N."/>
            <person name="Mavromatis K."/>
            <person name="Ivanova N."/>
            <person name="Ovchinnikova G."/>
            <person name="Sims D."/>
            <person name="Meincke L."/>
            <person name="Brettin T."/>
            <person name="Detter J.C."/>
            <person name="Han C."/>
            <person name="Larimer F."/>
            <person name="Land M."/>
            <person name="Hauser L."/>
            <person name="Markowitz V."/>
            <person name="Cheng J.-F."/>
            <person name="Hugenholtz P."/>
            <person name="Woyke T."/>
            <person name="Wu D."/>
            <person name="Klenk H.-P."/>
            <person name="Eisen J.A."/>
        </authorList>
    </citation>
    <scope>NUCLEOTIDE SEQUENCE [LARGE SCALE GENOMIC DNA]</scope>
    <source>
        <strain evidence="3">ATCC 700099 / DSM 44233 / CIP 104796 / JCM 9543 / NBRC 105858 / Y-104</strain>
    </source>
</reference>
<dbReference type="InParanoid" id="C8XI92"/>
<proteinExistence type="predicted"/>
<sequence length="119" mass="13299">MSTRLPDINEVRPVSAADDAVFAEIREVLERHGALQRFGVTLLHQHFDIADSEVLLETIDVENRILTSKPASRTDGRSSIETSWRLDAPNGARECETQCSTARGMDGDQYHQSTHYTVS</sequence>
<protein>
    <submittedName>
        <fullName evidence="2">Uncharacterized protein</fullName>
    </submittedName>
</protein>
<name>C8XI92_NAKMY</name>
<gene>
    <name evidence="2" type="ordered locus">Namu_2083</name>
</gene>
<dbReference type="HOGENOM" id="CLU_161212_0_0_11"/>
<feature type="region of interest" description="Disordered" evidence="1">
    <location>
        <begin position="68"/>
        <end position="89"/>
    </location>
</feature>
<dbReference type="AlphaFoldDB" id="C8XI92"/>
<dbReference type="Proteomes" id="UP000002218">
    <property type="component" value="Chromosome"/>
</dbReference>
<accession>C8XI92</accession>
<evidence type="ECO:0000313" key="2">
    <source>
        <dbReference type="EMBL" id="ACV78461.1"/>
    </source>
</evidence>
<dbReference type="EMBL" id="CP001737">
    <property type="protein sequence ID" value="ACV78461.1"/>
    <property type="molecule type" value="Genomic_DNA"/>
</dbReference>
<dbReference type="eggNOG" id="ENOG5032ZTV">
    <property type="taxonomic scope" value="Bacteria"/>
</dbReference>
<dbReference type="KEGG" id="nml:Namu_2083"/>
<dbReference type="RefSeq" id="WP_015747353.1">
    <property type="nucleotide sequence ID" value="NC_013235.1"/>
</dbReference>
<reference evidence="2 3" key="2">
    <citation type="journal article" date="2010" name="Stand. Genomic Sci.">
        <title>Complete genome sequence of Nakamurella multipartita type strain (Y-104).</title>
        <authorList>
            <person name="Tice H."/>
            <person name="Mayilraj S."/>
            <person name="Sims D."/>
            <person name="Lapidus A."/>
            <person name="Nolan M."/>
            <person name="Lucas S."/>
            <person name="Glavina Del Rio T."/>
            <person name="Copeland A."/>
            <person name="Cheng J.F."/>
            <person name="Meincke L."/>
            <person name="Bruce D."/>
            <person name="Goodwin L."/>
            <person name="Pitluck S."/>
            <person name="Ivanova N."/>
            <person name="Mavromatis K."/>
            <person name="Ovchinnikova G."/>
            <person name="Pati A."/>
            <person name="Chen A."/>
            <person name="Palaniappan K."/>
            <person name="Land M."/>
            <person name="Hauser L."/>
            <person name="Chang Y.J."/>
            <person name="Jeffries C.D."/>
            <person name="Detter J.C."/>
            <person name="Brettin T."/>
            <person name="Rohde M."/>
            <person name="Goker M."/>
            <person name="Bristow J."/>
            <person name="Eisen J.A."/>
            <person name="Markowitz V."/>
            <person name="Hugenholtz P."/>
            <person name="Kyrpides N.C."/>
            <person name="Klenk H.P."/>
            <person name="Chen F."/>
        </authorList>
    </citation>
    <scope>NUCLEOTIDE SEQUENCE [LARGE SCALE GENOMIC DNA]</scope>
    <source>
        <strain evidence="3">ATCC 700099 / DSM 44233 / CIP 104796 / JCM 9543 / NBRC 105858 / Y-104</strain>
    </source>
</reference>
<dbReference type="OrthoDB" id="4272688at2"/>
<evidence type="ECO:0000256" key="1">
    <source>
        <dbReference type="SAM" id="MobiDB-lite"/>
    </source>
</evidence>
<evidence type="ECO:0000313" key="3">
    <source>
        <dbReference type="Proteomes" id="UP000002218"/>
    </source>
</evidence>